<sequence>MTSPSHDATHDGKDTQSRILEAALEVILDHGVRGATYRKIAQQAGLSPGTLTYRYSSIELLLSSAFIYMVDGISHAFRVRLKQAKDIDSAREAVVDLICGDIWATPRHLTLSFELYALASRKEEYRLILQEWMTRSRKSLHLHFSIATACSLDAMIEGYTIHNYLNNEAVSREDILNTVIKLTS</sequence>
<organism evidence="5 6">
    <name type="scientific">Pectobacterium brasiliense</name>
    <dbReference type="NCBI Taxonomy" id="180957"/>
    <lineage>
        <taxon>Bacteria</taxon>
        <taxon>Pseudomonadati</taxon>
        <taxon>Pseudomonadota</taxon>
        <taxon>Gammaproteobacteria</taxon>
        <taxon>Enterobacterales</taxon>
        <taxon>Pectobacteriaceae</taxon>
        <taxon>Pectobacterium</taxon>
    </lineage>
</organism>
<evidence type="ECO:0000259" key="3">
    <source>
        <dbReference type="PROSITE" id="PS50977"/>
    </source>
</evidence>
<proteinExistence type="predicted"/>
<dbReference type="InterPro" id="IPR050109">
    <property type="entry name" value="HTH-type_TetR-like_transc_reg"/>
</dbReference>
<dbReference type="AlphaFoldDB" id="A0A086ERG5"/>
<feature type="DNA-binding region" description="H-T-H motif" evidence="2">
    <location>
        <begin position="36"/>
        <end position="55"/>
    </location>
</feature>
<protein>
    <submittedName>
        <fullName evidence="5">TetR family transcriptional regulator</fullName>
    </submittedName>
</protein>
<dbReference type="EMBL" id="JACGET010000003">
    <property type="protein sequence ID" value="MBN3105026.1"/>
    <property type="molecule type" value="Genomic_DNA"/>
</dbReference>
<dbReference type="PANTHER" id="PTHR30055:SF226">
    <property type="entry name" value="HTH-TYPE TRANSCRIPTIONAL REGULATOR PKSA"/>
    <property type="match status" value="1"/>
</dbReference>
<evidence type="ECO:0000256" key="2">
    <source>
        <dbReference type="PROSITE-ProRule" id="PRU00335"/>
    </source>
</evidence>
<keyword evidence="7" id="KW-1185">Reference proteome</keyword>
<reference evidence="5 6" key="2">
    <citation type="submission" date="2020-11" db="EMBL/GenBank/DDBJ databases">
        <title>Complete genome sequence of Pectobacterium brasiliense strain F126.</title>
        <authorList>
            <person name="Miroshnikov K."/>
            <person name="Vo T.N.H."/>
            <person name="Khodykina M.V."/>
            <person name="Kabanova A.P."/>
            <person name="Shneider M."/>
            <person name="Korzhenkov A."/>
            <person name="Toschakov S.V."/>
            <person name="Miroshnikov K.A."/>
            <person name="Ignatov A.N."/>
            <person name="Mikhailova Y.V."/>
            <person name="Shelenkov A."/>
            <person name="Yanushevich Y.G."/>
            <person name="Evseev P.V."/>
        </authorList>
    </citation>
    <scope>NUCLEOTIDE SEQUENCE [LARGE SCALE GENOMIC DNA]</scope>
    <source>
        <strain evidence="5 6">F126</strain>
    </source>
</reference>
<dbReference type="PROSITE" id="PS50977">
    <property type="entry name" value="HTH_TETR_2"/>
    <property type="match status" value="1"/>
</dbReference>
<dbReference type="GO" id="GO:0000976">
    <property type="term" value="F:transcription cis-regulatory region binding"/>
    <property type="evidence" value="ECO:0007669"/>
    <property type="project" value="TreeGrafter"/>
</dbReference>
<dbReference type="SUPFAM" id="SSF46689">
    <property type="entry name" value="Homeodomain-like"/>
    <property type="match status" value="1"/>
</dbReference>
<accession>A0A086ERG5</accession>
<dbReference type="RefSeq" id="WP_039275029.1">
    <property type="nucleotide sequence ID" value="NZ_BSWF01000007.1"/>
</dbReference>
<dbReference type="InterPro" id="IPR001647">
    <property type="entry name" value="HTH_TetR"/>
</dbReference>
<dbReference type="InterPro" id="IPR009057">
    <property type="entry name" value="Homeodomain-like_sf"/>
</dbReference>
<dbReference type="GO" id="GO:0003700">
    <property type="term" value="F:DNA-binding transcription factor activity"/>
    <property type="evidence" value="ECO:0007669"/>
    <property type="project" value="TreeGrafter"/>
</dbReference>
<gene>
    <name evidence="5" type="ORF">F126LOC_010100</name>
    <name evidence="4" type="ORF">H4F48_02900</name>
</gene>
<evidence type="ECO:0000313" key="7">
    <source>
        <dbReference type="Proteomes" id="UP000762586"/>
    </source>
</evidence>
<keyword evidence="1 2" id="KW-0238">DNA-binding</keyword>
<dbReference type="PANTHER" id="PTHR30055">
    <property type="entry name" value="HTH-TYPE TRANSCRIPTIONAL REGULATOR RUTR"/>
    <property type="match status" value="1"/>
</dbReference>
<evidence type="ECO:0000313" key="5">
    <source>
        <dbReference type="EMBL" id="QPK26093.1"/>
    </source>
</evidence>
<name>A0A086ERG5_9GAMM</name>
<dbReference type="EMBL" id="CP065031">
    <property type="protein sequence ID" value="QPK26093.1"/>
    <property type="molecule type" value="Genomic_DNA"/>
</dbReference>
<evidence type="ECO:0000256" key="1">
    <source>
        <dbReference type="ARBA" id="ARBA00023125"/>
    </source>
</evidence>
<evidence type="ECO:0000313" key="4">
    <source>
        <dbReference type="EMBL" id="MBN3105026.1"/>
    </source>
</evidence>
<evidence type="ECO:0000313" key="6">
    <source>
        <dbReference type="Proteomes" id="UP000269351"/>
    </source>
</evidence>
<feature type="domain" description="HTH tetR-type" evidence="3">
    <location>
        <begin position="13"/>
        <end position="73"/>
    </location>
</feature>
<dbReference type="PRINTS" id="PR00455">
    <property type="entry name" value="HTHTETR"/>
</dbReference>
<dbReference type="Proteomes" id="UP000762586">
    <property type="component" value="Unassembled WGS sequence"/>
</dbReference>
<reference evidence="4 7" key="1">
    <citation type="submission" date="2020-07" db="EMBL/GenBank/DDBJ databases">
        <title>A pangenomic view of the genus Pectobacterium provides insights into genome organization, phylogeny, and virulence.</title>
        <authorList>
            <person name="Jonkheer E."/>
            <person name="Brankovics B."/>
            <person name="Houwers I."/>
            <person name="Van Der Wolf J."/>
            <person name="Bonants P."/>
            <person name="Vreeburg R."/>
            <person name="Bollema R."/>
            <person name="De Haan J."/>
            <person name="Berke L."/>
            <person name="De Ridder D."/>
            <person name="Smit S."/>
            <person name="Van Der Lee T.A.J."/>
        </authorList>
    </citation>
    <scope>NUCLEOTIDE SEQUENCE [LARGE SCALE GENOMIC DNA]</scope>
    <source>
        <strain evidence="4 7">NAK:384</strain>
    </source>
</reference>
<dbReference type="Gene3D" id="1.10.357.10">
    <property type="entry name" value="Tetracycline Repressor, domain 2"/>
    <property type="match status" value="1"/>
</dbReference>
<dbReference type="Pfam" id="PF00440">
    <property type="entry name" value="TetR_N"/>
    <property type="match status" value="1"/>
</dbReference>
<dbReference type="Proteomes" id="UP000269351">
    <property type="component" value="Chromosome"/>
</dbReference>